<organism evidence="8 9">
    <name type="scientific">Actinoplanes couchii</name>
    <dbReference type="NCBI Taxonomy" id="403638"/>
    <lineage>
        <taxon>Bacteria</taxon>
        <taxon>Bacillati</taxon>
        <taxon>Actinomycetota</taxon>
        <taxon>Actinomycetes</taxon>
        <taxon>Micromonosporales</taxon>
        <taxon>Micromonosporaceae</taxon>
        <taxon>Actinoplanes</taxon>
    </lineage>
</organism>
<keyword evidence="4 6" id="KW-1133">Transmembrane helix</keyword>
<evidence type="ECO:0000256" key="3">
    <source>
        <dbReference type="ARBA" id="ARBA00022692"/>
    </source>
</evidence>
<evidence type="ECO:0000313" key="8">
    <source>
        <dbReference type="EMBL" id="GID61522.1"/>
    </source>
</evidence>
<feature type="domain" description="ABC3 transporter permease C-terminal" evidence="7">
    <location>
        <begin position="200"/>
        <end position="307"/>
    </location>
</feature>
<feature type="transmembrane region" description="Helical" evidence="6">
    <location>
        <begin position="412"/>
        <end position="433"/>
    </location>
</feature>
<feature type="transmembrane region" description="Helical" evidence="6">
    <location>
        <begin position="333"/>
        <end position="355"/>
    </location>
</feature>
<evidence type="ECO:0000256" key="2">
    <source>
        <dbReference type="ARBA" id="ARBA00022475"/>
    </source>
</evidence>
<feature type="transmembrane region" description="Helical" evidence="6">
    <location>
        <begin position="249"/>
        <end position="271"/>
    </location>
</feature>
<feature type="transmembrane region" description="Helical" evidence="6">
    <location>
        <begin position="681"/>
        <end position="702"/>
    </location>
</feature>
<feature type="domain" description="ABC3 transporter permease C-terminal" evidence="7">
    <location>
        <begin position="629"/>
        <end position="737"/>
    </location>
</feature>
<evidence type="ECO:0000256" key="1">
    <source>
        <dbReference type="ARBA" id="ARBA00004651"/>
    </source>
</evidence>
<proteinExistence type="predicted"/>
<feature type="transmembrane region" description="Helical" evidence="6">
    <location>
        <begin position="361"/>
        <end position="381"/>
    </location>
</feature>
<dbReference type="InterPro" id="IPR003838">
    <property type="entry name" value="ABC3_permease_C"/>
</dbReference>
<evidence type="ECO:0000313" key="9">
    <source>
        <dbReference type="Proteomes" id="UP000612282"/>
    </source>
</evidence>
<keyword evidence="5 6" id="KW-0472">Membrane</keyword>
<feature type="transmembrane region" description="Helical" evidence="6">
    <location>
        <begin position="714"/>
        <end position="737"/>
    </location>
</feature>
<feature type="transmembrane region" description="Helical" evidence="6">
    <location>
        <begin position="625"/>
        <end position="643"/>
    </location>
</feature>
<keyword evidence="3 6" id="KW-0812">Transmembrane</keyword>
<evidence type="ECO:0000259" key="7">
    <source>
        <dbReference type="Pfam" id="PF02687"/>
    </source>
</evidence>
<dbReference type="Pfam" id="PF02687">
    <property type="entry name" value="FtsX"/>
    <property type="match status" value="2"/>
</dbReference>
<evidence type="ECO:0000256" key="5">
    <source>
        <dbReference type="ARBA" id="ARBA00023136"/>
    </source>
</evidence>
<keyword evidence="2" id="KW-1003">Cell membrane</keyword>
<dbReference type="RefSeq" id="WP_203809590.1">
    <property type="nucleotide sequence ID" value="NZ_BAAAQE010000105.1"/>
</dbReference>
<evidence type="ECO:0000256" key="6">
    <source>
        <dbReference type="SAM" id="Phobius"/>
    </source>
</evidence>
<keyword evidence="9" id="KW-1185">Reference proteome</keyword>
<accession>A0ABQ3XT25</accession>
<dbReference type="EMBL" id="BOMG01000129">
    <property type="protein sequence ID" value="GID61522.1"/>
    <property type="molecule type" value="Genomic_DNA"/>
</dbReference>
<comment type="caution">
    <text evidence="8">The sequence shown here is derived from an EMBL/GenBank/DDBJ whole genome shotgun (WGS) entry which is preliminary data.</text>
</comment>
<comment type="subcellular location">
    <subcellularLocation>
        <location evidence="1">Cell membrane</location>
        <topology evidence="1">Multi-pass membrane protein</topology>
    </subcellularLocation>
</comment>
<gene>
    <name evidence="8" type="ORF">Aco03nite_099260</name>
</gene>
<name>A0ABQ3XT25_9ACTN</name>
<feature type="transmembrane region" description="Helical" evidence="6">
    <location>
        <begin position="195"/>
        <end position="217"/>
    </location>
</feature>
<reference evidence="8 9" key="1">
    <citation type="submission" date="2021-01" db="EMBL/GenBank/DDBJ databases">
        <title>Whole genome shotgun sequence of Actinoplanes couchii NBRC 106145.</title>
        <authorList>
            <person name="Komaki H."/>
            <person name="Tamura T."/>
        </authorList>
    </citation>
    <scope>NUCLEOTIDE SEQUENCE [LARGE SCALE GENOMIC DNA]</scope>
    <source>
        <strain evidence="8 9">NBRC 106145</strain>
    </source>
</reference>
<feature type="transmembrane region" description="Helical" evidence="6">
    <location>
        <begin position="291"/>
        <end position="312"/>
    </location>
</feature>
<protein>
    <submittedName>
        <fullName evidence="8">Membrane protein</fullName>
    </submittedName>
</protein>
<dbReference type="Proteomes" id="UP000612282">
    <property type="component" value="Unassembled WGS sequence"/>
</dbReference>
<sequence>MRQLLTEIGLGMRLAFTGGRRGWSRTLMSAVGVALGTTVLLLGASVPSMLADRGARLDSRSVFNPQQQELPPGDTVLVAEIDSAWQDVDLLGVLLWPESPAAPLPPGIPAFPGDGEMYVSPALAGALAGPGAEVLRGQLPYRAVGTITAAGLAGPQEYAYYAGRADLTERVGVHASRLARFGDIPEAEPADTSTYLILAVLITTLLLPVAIFLGAALRFGADARDRRLAAIRLAGADSRVTRRIAVAESLVPAIAGLILGSGLFLLARSVAGQISLFEISVFPADVRPVPLFAALTVLIVLALAAVMTLHGLRGVTIEPLGVFRRSLVWRGRLWWRLILPVLGLALVSPVFLSSGRVSQEIVMLGMILLILGVVPLVPYLIPLVARISPGGPVSWQLASRQLRQNPLASTRAVTGIVVGVAGVVALNSVFAAINVRPDVRDHPADPDASIIGTTDATPAAMARLNTTFQTIAGVRATTDAEYMILDPTTGWGIGNVYVGDCAALDVIADMDGCADGDTFTVGTPPKKLPLENDETINLPKKPRPAVLTGSFAQNIGTAVLLTPAATPAALSRVTPGFVTTRLRLDGVTATETGGNIRGVAAGIDPFLMVTVFVPEGDKFAVFRTALNLGATVILLLIGLGLLLDVADRLHDRRRLIGALAAIGASRTTIIVSSAAQAVVPVVAGLFLAVGTGAIVGTVLMRMDDIPISFSPGPLLTPVAGGLALIIGCTVAVLLPAARRLTSTEQLRQE</sequence>
<evidence type="ECO:0000256" key="4">
    <source>
        <dbReference type="ARBA" id="ARBA00022989"/>
    </source>
</evidence>